<gene>
    <name evidence="1" type="ORF">ICEValHN437_024</name>
</gene>
<evidence type="ECO:0000313" key="1">
    <source>
        <dbReference type="EMBL" id="ALF35137.1"/>
    </source>
</evidence>
<sequence length="39" mass="4541">MIRIKPTIESNNDRNKPDIHIILSWWPLTEASNLLLQVA</sequence>
<proteinExistence type="predicted"/>
<reference evidence="1" key="1">
    <citation type="journal article" date="2016" name="BMC Microbiol.">
        <title>Comparative genomic analysis of six new-found integrative conjugative elements (ICEs) in Vibrio alginolyticus.</title>
        <authorList>
            <person name="Luo P."/>
            <person name="He X."/>
            <person name="Wang Y."/>
            <person name="Liu Q."/>
            <person name="Hu C."/>
        </authorList>
    </citation>
    <scope>NUCLEOTIDE SEQUENCE</scope>
    <source>
        <strain evidence="1">HN437</strain>
    </source>
</reference>
<protein>
    <submittedName>
        <fullName evidence="1">Uncharacterized protein</fullName>
    </submittedName>
</protein>
<dbReference type="AlphaFoldDB" id="A0A0N9DYT5"/>
<accession>A0A0N9DYT5</accession>
<dbReference type="EMBL" id="KT072771">
    <property type="protein sequence ID" value="ALF35137.1"/>
    <property type="molecule type" value="Genomic_DNA"/>
</dbReference>
<organism evidence="1">
    <name type="scientific">Vibrio alginolyticus</name>
    <dbReference type="NCBI Taxonomy" id="663"/>
    <lineage>
        <taxon>Bacteria</taxon>
        <taxon>Pseudomonadati</taxon>
        <taxon>Pseudomonadota</taxon>
        <taxon>Gammaproteobacteria</taxon>
        <taxon>Vibrionales</taxon>
        <taxon>Vibrionaceae</taxon>
        <taxon>Vibrio</taxon>
    </lineage>
</organism>
<name>A0A0N9DYT5_VIBAL</name>